<evidence type="ECO:0000313" key="6">
    <source>
        <dbReference type="Proteomes" id="UP000447434"/>
    </source>
</evidence>
<dbReference type="OrthoDB" id="420380at2759"/>
<feature type="chain" id="PRO_5025483829" evidence="4">
    <location>
        <begin position="23"/>
        <end position="96"/>
    </location>
</feature>
<name>A0A6A4QM85_LUPAL</name>
<accession>A0A6A4QM85</accession>
<dbReference type="EMBL" id="WOCE01000004">
    <property type="protein sequence ID" value="KAE9615685.1"/>
    <property type="molecule type" value="Genomic_DNA"/>
</dbReference>
<evidence type="ECO:0000256" key="1">
    <source>
        <dbReference type="ARBA" id="ARBA00004586"/>
    </source>
</evidence>
<reference evidence="6" key="1">
    <citation type="journal article" date="2020" name="Nat. Commun.">
        <title>Genome sequence of the cluster root forming white lupin.</title>
        <authorList>
            <person name="Hufnagel B."/>
            <person name="Marques A."/>
            <person name="Soriano A."/>
            <person name="Marques L."/>
            <person name="Divol F."/>
            <person name="Doumas P."/>
            <person name="Sallet E."/>
            <person name="Mancinotti D."/>
            <person name="Carrere S."/>
            <person name="Marande W."/>
            <person name="Arribat S."/>
            <person name="Keller J."/>
            <person name="Huneau C."/>
            <person name="Blein T."/>
            <person name="Aime D."/>
            <person name="Laguerre M."/>
            <person name="Taylor J."/>
            <person name="Schubert V."/>
            <person name="Nelson M."/>
            <person name="Geu-Flores F."/>
            <person name="Crespi M."/>
            <person name="Gallardo-Guerrero K."/>
            <person name="Delaux P.-M."/>
            <person name="Salse J."/>
            <person name="Berges H."/>
            <person name="Guyot R."/>
            <person name="Gouzy J."/>
            <person name="Peret B."/>
        </authorList>
    </citation>
    <scope>NUCLEOTIDE SEQUENCE [LARGE SCALE GENOMIC DNA]</scope>
    <source>
        <strain evidence="6">cv. Amiga</strain>
    </source>
</reference>
<proteinExistence type="predicted"/>
<comment type="subcellular location">
    <subcellularLocation>
        <location evidence="1">Endoplasmic reticulum membrane</location>
    </subcellularLocation>
</comment>
<keyword evidence="4" id="KW-0732">Signal</keyword>
<dbReference type="InterPro" id="IPR045054">
    <property type="entry name" value="P4HA-like"/>
</dbReference>
<dbReference type="GO" id="GO:0046872">
    <property type="term" value="F:metal ion binding"/>
    <property type="evidence" value="ECO:0007669"/>
    <property type="project" value="UniProtKB-KW"/>
</dbReference>
<dbReference type="Proteomes" id="UP000447434">
    <property type="component" value="Chromosome 4"/>
</dbReference>
<evidence type="ECO:0000256" key="2">
    <source>
        <dbReference type="ARBA" id="ARBA00022723"/>
    </source>
</evidence>
<comment type="caution">
    <text evidence="5">The sequence shown here is derived from an EMBL/GenBank/DDBJ whole genome shotgun (WGS) entry which is preliminary data.</text>
</comment>
<evidence type="ECO:0000256" key="3">
    <source>
        <dbReference type="ARBA" id="ARBA00023004"/>
    </source>
</evidence>
<keyword evidence="3" id="KW-0408">Iron</keyword>
<feature type="signal peptide" evidence="4">
    <location>
        <begin position="1"/>
        <end position="22"/>
    </location>
</feature>
<keyword evidence="6" id="KW-1185">Reference proteome</keyword>
<evidence type="ECO:0000313" key="5">
    <source>
        <dbReference type="EMBL" id="KAE9615685.1"/>
    </source>
</evidence>
<dbReference type="PANTHER" id="PTHR10869:SF238">
    <property type="entry name" value="PROLYL 4-HYDROXYLASE 6-RELATED"/>
    <property type="match status" value="1"/>
</dbReference>
<dbReference type="AlphaFoldDB" id="A0A6A4QM85"/>
<keyword evidence="5" id="KW-0560">Oxidoreductase</keyword>
<evidence type="ECO:0000256" key="4">
    <source>
        <dbReference type="SAM" id="SignalP"/>
    </source>
</evidence>
<dbReference type="Gene3D" id="2.60.120.620">
    <property type="entry name" value="q2cbj1_9rhob like domain"/>
    <property type="match status" value="1"/>
</dbReference>
<organism evidence="5 6">
    <name type="scientific">Lupinus albus</name>
    <name type="common">White lupine</name>
    <name type="synonym">Lupinus termis</name>
    <dbReference type="NCBI Taxonomy" id="3870"/>
    <lineage>
        <taxon>Eukaryota</taxon>
        <taxon>Viridiplantae</taxon>
        <taxon>Streptophyta</taxon>
        <taxon>Embryophyta</taxon>
        <taxon>Tracheophyta</taxon>
        <taxon>Spermatophyta</taxon>
        <taxon>Magnoliopsida</taxon>
        <taxon>eudicotyledons</taxon>
        <taxon>Gunneridae</taxon>
        <taxon>Pentapetalae</taxon>
        <taxon>rosids</taxon>
        <taxon>fabids</taxon>
        <taxon>Fabales</taxon>
        <taxon>Fabaceae</taxon>
        <taxon>Papilionoideae</taxon>
        <taxon>50 kb inversion clade</taxon>
        <taxon>genistoids sensu lato</taxon>
        <taxon>core genistoids</taxon>
        <taxon>Genisteae</taxon>
        <taxon>Lupinus</taxon>
    </lineage>
</organism>
<sequence length="96" mass="10720">MDSQHALTPFFFILLSVISVSSVQLPVLTDDENIMAFLYKGFLSQKECDHLINVARHKLQRSMVSDIKSGKAILSKVRTSSGMFLFKAQVLSTSII</sequence>
<keyword evidence="5" id="KW-0223">Dioxygenase</keyword>
<dbReference type="GO" id="GO:0005789">
    <property type="term" value="C:endoplasmic reticulum membrane"/>
    <property type="evidence" value="ECO:0007669"/>
    <property type="project" value="UniProtKB-SubCell"/>
</dbReference>
<keyword evidence="2" id="KW-0479">Metal-binding</keyword>
<dbReference type="PANTHER" id="PTHR10869">
    <property type="entry name" value="PROLYL 4-HYDROXYLASE ALPHA SUBUNIT"/>
    <property type="match status" value="1"/>
</dbReference>
<dbReference type="GO" id="GO:0004656">
    <property type="term" value="F:procollagen-proline 4-dioxygenase activity"/>
    <property type="evidence" value="ECO:0007669"/>
    <property type="project" value="TreeGrafter"/>
</dbReference>
<gene>
    <name evidence="5" type="ORF">Lalb_Chr04g0257961</name>
</gene>
<protein>
    <submittedName>
        <fullName evidence="5">Putative procollagen-proline 4-dioxygenase</fullName>
    </submittedName>
</protein>